<name>A0ABY8GL42_9BURK</name>
<feature type="transmembrane region" description="Helical" evidence="1">
    <location>
        <begin position="84"/>
        <end position="106"/>
    </location>
</feature>
<keyword evidence="1" id="KW-1133">Transmembrane helix</keyword>
<evidence type="ECO:0000256" key="1">
    <source>
        <dbReference type="SAM" id="Phobius"/>
    </source>
</evidence>
<dbReference type="Proteomes" id="UP001214170">
    <property type="component" value="Chromosome"/>
</dbReference>
<feature type="transmembrane region" description="Helical" evidence="1">
    <location>
        <begin position="59"/>
        <end position="78"/>
    </location>
</feature>
<gene>
    <name evidence="2" type="ORF">P8T11_14515</name>
</gene>
<accession>A0ABY8GL42</accession>
<keyword evidence="3" id="KW-1185">Reference proteome</keyword>
<sequence>MKPAESTTPGKPAKPAPIQRDWISKSLAGAVLGFALALGASALLAHLTADIALATRSQLAMWLVPPVWLGVLGFVYFFTSGLRAWAWLGGACVVLTGALFLTGALAL</sequence>
<keyword evidence="1" id="KW-0472">Membrane</keyword>
<proteinExistence type="predicted"/>
<keyword evidence="1" id="KW-0812">Transmembrane</keyword>
<organism evidence="2 3">
    <name type="scientific">Achromobacter spanius</name>
    <dbReference type="NCBI Taxonomy" id="217203"/>
    <lineage>
        <taxon>Bacteria</taxon>
        <taxon>Pseudomonadati</taxon>
        <taxon>Pseudomonadota</taxon>
        <taxon>Betaproteobacteria</taxon>
        <taxon>Burkholderiales</taxon>
        <taxon>Alcaligenaceae</taxon>
        <taxon>Achromobacter</taxon>
    </lineage>
</organism>
<evidence type="ECO:0000313" key="3">
    <source>
        <dbReference type="Proteomes" id="UP001214170"/>
    </source>
</evidence>
<feature type="transmembrane region" description="Helical" evidence="1">
    <location>
        <begin position="27"/>
        <end position="47"/>
    </location>
</feature>
<dbReference type="RefSeq" id="WP_268081288.1">
    <property type="nucleotide sequence ID" value="NZ_CP106885.1"/>
</dbReference>
<protein>
    <recommendedName>
        <fullName evidence="4">Iron transporter</fullName>
    </recommendedName>
</protein>
<reference evidence="2 3" key="1">
    <citation type="submission" date="2023-03" db="EMBL/GenBank/DDBJ databases">
        <title>Achromobacter spanius LIG8.</title>
        <authorList>
            <person name="Shrestha S."/>
        </authorList>
    </citation>
    <scope>NUCLEOTIDE SEQUENCE [LARGE SCALE GENOMIC DNA]</scope>
    <source>
        <strain evidence="2 3">LIG8</strain>
    </source>
</reference>
<dbReference type="EMBL" id="CP121261">
    <property type="protein sequence ID" value="WFP05560.1"/>
    <property type="molecule type" value="Genomic_DNA"/>
</dbReference>
<evidence type="ECO:0000313" key="2">
    <source>
        <dbReference type="EMBL" id="WFP05560.1"/>
    </source>
</evidence>
<evidence type="ECO:0008006" key="4">
    <source>
        <dbReference type="Google" id="ProtNLM"/>
    </source>
</evidence>